<dbReference type="OrthoDB" id="7306814at2"/>
<name>A0A1X7G412_9PROT</name>
<evidence type="ECO:0000313" key="1">
    <source>
        <dbReference type="EMBL" id="SMF63082.1"/>
    </source>
</evidence>
<dbReference type="Proteomes" id="UP000192936">
    <property type="component" value="Unassembled WGS sequence"/>
</dbReference>
<dbReference type="RefSeq" id="WP_085087012.1">
    <property type="nucleotide sequence ID" value="NZ_FXAK01000007.1"/>
</dbReference>
<dbReference type="AlphaFoldDB" id="A0A1X7G412"/>
<dbReference type="EMBL" id="FXAK01000007">
    <property type="protein sequence ID" value="SMF63082.1"/>
    <property type="molecule type" value="Genomic_DNA"/>
</dbReference>
<evidence type="ECO:0000313" key="2">
    <source>
        <dbReference type="Proteomes" id="UP000192936"/>
    </source>
</evidence>
<gene>
    <name evidence="1" type="ORF">SAMN02982917_3176</name>
</gene>
<accession>A0A1X7G412</accession>
<protein>
    <submittedName>
        <fullName evidence="1">Uncharacterized protein</fullName>
    </submittedName>
</protein>
<organism evidence="1 2">
    <name type="scientific">Azospirillum oryzae</name>
    <dbReference type="NCBI Taxonomy" id="286727"/>
    <lineage>
        <taxon>Bacteria</taxon>
        <taxon>Pseudomonadati</taxon>
        <taxon>Pseudomonadota</taxon>
        <taxon>Alphaproteobacteria</taxon>
        <taxon>Rhodospirillales</taxon>
        <taxon>Azospirillaceae</taxon>
        <taxon>Azospirillum</taxon>
    </lineage>
</organism>
<reference evidence="1 2" key="1">
    <citation type="submission" date="2017-04" db="EMBL/GenBank/DDBJ databases">
        <authorList>
            <person name="Afonso C.L."/>
            <person name="Miller P.J."/>
            <person name="Scott M.A."/>
            <person name="Spackman E."/>
            <person name="Goraichik I."/>
            <person name="Dimitrov K.M."/>
            <person name="Suarez D.L."/>
            <person name="Swayne D.E."/>
        </authorList>
    </citation>
    <scope>NUCLEOTIDE SEQUENCE [LARGE SCALE GENOMIC DNA]</scope>
    <source>
        <strain evidence="1 2">A2P</strain>
    </source>
</reference>
<proteinExistence type="predicted"/>
<dbReference type="STRING" id="286727.SAMN02982917_3176"/>
<sequence>MNSDKSKTADPVGSDLVTKGAFALYRAENAHRVSEFQKSQNAEAAIAADFDAYRTRYLRKFKDIFDSLSEQGLTVTRAV</sequence>